<dbReference type="Proteomes" id="UP001303046">
    <property type="component" value="Unassembled WGS sequence"/>
</dbReference>
<evidence type="ECO:0000313" key="5">
    <source>
        <dbReference type="Proteomes" id="UP001303046"/>
    </source>
</evidence>
<feature type="region of interest" description="Disordered" evidence="1">
    <location>
        <begin position="145"/>
        <end position="164"/>
    </location>
</feature>
<accession>A0ABR1DS00</accession>
<keyword evidence="2" id="KW-0732">Signal</keyword>
<dbReference type="InterPro" id="IPR055119">
    <property type="entry name" value="Mig18_Fn1"/>
</dbReference>
<dbReference type="Pfam" id="PF23003">
    <property type="entry name" value="Fn1_2"/>
    <property type="match status" value="2"/>
</dbReference>
<feature type="domain" description="Abnormal cell migration protein 18-like fibronectin type I" evidence="3">
    <location>
        <begin position="59"/>
        <end position="115"/>
    </location>
</feature>
<evidence type="ECO:0000259" key="3">
    <source>
        <dbReference type="Pfam" id="PF23003"/>
    </source>
</evidence>
<dbReference type="PANTHER" id="PTHR35572:SF6">
    <property type="entry name" value="IG-LIKE DOMAIN-CONTAINING PROTEIN"/>
    <property type="match status" value="1"/>
</dbReference>
<evidence type="ECO:0000256" key="1">
    <source>
        <dbReference type="SAM" id="MobiDB-lite"/>
    </source>
</evidence>
<keyword evidence="5" id="KW-1185">Reference proteome</keyword>
<feature type="signal peptide" evidence="2">
    <location>
        <begin position="1"/>
        <end position="15"/>
    </location>
</feature>
<protein>
    <recommendedName>
        <fullName evidence="3">Abnormal cell migration protein 18-like fibronectin type I domain-containing protein</fullName>
    </recommendedName>
</protein>
<gene>
    <name evidence="4" type="primary">Necator_chrV.g17447</name>
    <name evidence="4" type="ORF">RB195_012657</name>
</gene>
<dbReference type="EMBL" id="JAVFWL010000005">
    <property type="protein sequence ID" value="KAK6753193.1"/>
    <property type="molecule type" value="Genomic_DNA"/>
</dbReference>
<comment type="caution">
    <text evidence="4">The sequence shown here is derived from an EMBL/GenBank/DDBJ whole genome shotgun (WGS) entry which is preliminary data.</text>
</comment>
<feature type="domain" description="Abnormal cell migration protein 18-like fibronectin type I" evidence="3">
    <location>
        <begin position="163"/>
        <end position="228"/>
    </location>
</feature>
<dbReference type="PANTHER" id="PTHR35572">
    <property type="entry name" value="PROTEIN CBG04538-RELATED"/>
    <property type="match status" value="1"/>
</dbReference>
<feature type="chain" id="PRO_5045363071" description="Abnormal cell migration protein 18-like fibronectin type I domain-containing protein" evidence="2">
    <location>
        <begin position="16"/>
        <end position="238"/>
    </location>
</feature>
<evidence type="ECO:0000313" key="4">
    <source>
        <dbReference type="EMBL" id="KAK6753193.1"/>
    </source>
</evidence>
<name>A0ABR1DS00_NECAM</name>
<proteinExistence type="predicted"/>
<evidence type="ECO:0000256" key="2">
    <source>
        <dbReference type="SAM" id="SignalP"/>
    </source>
</evidence>
<reference evidence="4 5" key="1">
    <citation type="submission" date="2023-08" db="EMBL/GenBank/DDBJ databases">
        <title>A Necator americanus chromosomal reference genome.</title>
        <authorList>
            <person name="Ilik V."/>
            <person name="Petrzelkova K.J."/>
            <person name="Pardy F."/>
            <person name="Fuh T."/>
            <person name="Niatou-Singa F.S."/>
            <person name="Gouil Q."/>
            <person name="Baker L."/>
            <person name="Ritchie M.E."/>
            <person name="Jex A.R."/>
            <person name="Gazzola D."/>
            <person name="Li H."/>
            <person name="Toshio Fujiwara R."/>
            <person name="Zhan B."/>
            <person name="Aroian R.V."/>
            <person name="Pafco B."/>
            <person name="Schwarz E.M."/>
        </authorList>
    </citation>
    <scope>NUCLEOTIDE SEQUENCE [LARGE SCALE GENOMIC DNA]</scope>
    <source>
        <strain evidence="4 5">Aroian</strain>
        <tissue evidence="4">Whole animal</tissue>
    </source>
</reference>
<dbReference type="InterPro" id="IPR040282">
    <property type="entry name" value="Mig-18-like"/>
</dbReference>
<feature type="compositionally biased region" description="Basic and acidic residues" evidence="1">
    <location>
        <begin position="145"/>
        <end position="157"/>
    </location>
</feature>
<sequence length="238" mass="26849">MQILLTLSLCALTMACVHKNEKYKDGDTWTYECTVMRDGRVEIKRTYKKSKQQTSCEGHNIGDSWVTQQNFRKTCTEDGARITECLTDAGIPVGLNQHLVLSGIVYTCTQYPNGTVIINREGLPTPSNFKDNLLPSEMELNRKEVAPSTLRSEHSSTKEQPPVKCVSGGKVYNPEDTWISENQFTKKCTSDGSVIILNCLIDDKVTINVDTELKVGRNTYKCYRKKSEGRVFYEVVSQ</sequence>
<organism evidence="4 5">
    <name type="scientific">Necator americanus</name>
    <name type="common">Human hookworm</name>
    <dbReference type="NCBI Taxonomy" id="51031"/>
    <lineage>
        <taxon>Eukaryota</taxon>
        <taxon>Metazoa</taxon>
        <taxon>Ecdysozoa</taxon>
        <taxon>Nematoda</taxon>
        <taxon>Chromadorea</taxon>
        <taxon>Rhabditida</taxon>
        <taxon>Rhabditina</taxon>
        <taxon>Rhabditomorpha</taxon>
        <taxon>Strongyloidea</taxon>
        <taxon>Ancylostomatidae</taxon>
        <taxon>Bunostominae</taxon>
        <taxon>Necator</taxon>
    </lineage>
</organism>